<evidence type="ECO:0000256" key="1">
    <source>
        <dbReference type="ARBA" id="ARBA00022679"/>
    </source>
</evidence>
<sequence length="330" mass="33593">MSLQPSDPARSGPARSNPAPSVRGALNAAPADTAAVICTGRLYCDMIMSGLPDLPQAGQEIYADSLSFAAGGGAYITAAYLAACGRGAALAAIWPADPFAVMLDTELDDSAIALHLMGSPAPGIDPQLTVAIVTGDDRAFLTRRAGPAVPETLGAALESRDWQHLHIGELATLAEAPWIVPAAKAAGMTVSCDCAWDADLLARDDLPALLSGVDVFLPNRVEADALTRHAPLTDHAALVVVKDGASGAVAHRTGAAPLRRPACAGRVVDTVGAGDAFNAGFIDAWLAGVPLADCLDAGAHTAAAALARTGGARDLLAITPLRRKHVDAAE</sequence>
<organism evidence="5 6">
    <name type="scientific">Roseicitreum antarcticum</name>
    <dbReference type="NCBI Taxonomy" id="564137"/>
    <lineage>
        <taxon>Bacteria</taxon>
        <taxon>Pseudomonadati</taxon>
        <taxon>Pseudomonadota</taxon>
        <taxon>Alphaproteobacteria</taxon>
        <taxon>Rhodobacterales</taxon>
        <taxon>Paracoccaceae</taxon>
        <taxon>Roseicitreum</taxon>
    </lineage>
</organism>
<accession>A0A1H2XR03</accession>
<dbReference type="InterPro" id="IPR002173">
    <property type="entry name" value="Carboh/pur_kinase_PfkB_CS"/>
</dbReference>
<keyword evidence="2 5" id="KW-0418">Kinase</keyword>
<dbReference type="GO" id="GO:0005829">
    <property type="term" value="C:cytosol"/>
    <property type="evidence" value="ECO:0007669"/>
    <property type="project" value="TreeGrafter"/>
</dbReference>
<reference evidence="5 6" key="1">
    <citation type="submission" date="2016-10" db="EMBL/GenBank/DDBJ databases">
        <authorList>
            <person name="de Groot N.N."/>
        </authorList>
    </citation>
    <scope>NUCLEOTIDE SEQUENCE [LARGE SCALE GENOMIC DNA]</scope>
    <source>
        <strain evidence="5 6">CGMCC 1.8894</strain>
    </source>
</reference>
<evidence type="ECO:0000313" key="5">
    <source>
        <dbReference type="EMBL" id="SDW95332.1"/>
    </source>
</evidence>
<gene>
    <name evidence="5" type="ORF">SAMN04488238_104287</name>
</gene>
<dbReference type="AlphaFoldDB" id="A0A1H2XR03"/>
<dbReference type="OrthoDB" id="9813569at2"/>
<dbReference type="PANTHER" id="PTHR10584">
    <property type="entry name" value="SUGAR KINASE"/>
    <property type="match status" value="1"/>
</dbReference>
<dbReference type="EMBL" id="FNOM01000004">
    <property type="protein sequence ID" value="SDW95332.1"/>
    <property type="molecule type" value="Genomic_DNA"/>
</dbReference>
<evidence type="ECO:0000313" key="6">
    <source>
        <dbReference type="Proteomes" id="UP000198539"/>
    </source>
</evidence>
<dbReference type="GO" id="GO:0016301">
    <property type="term" value="F:kinase activity"/>
    <property type="evidence" value="ECO:0007669"/>
    <property type="project" value="UniProtKB-KW"/>
</dbReference>
<dbReference type="PROSITE" id="PS00584">
    <property type="entry name" value="PFKB_KINASES_2"/>
    <property type="match status" value="1"/>
</dbReference>
<dbReference type="RefSeq" id="WP_092887901.1">
    <property type="nucleotide sequence ID" value="NZ_CP061498.1"/>
</dbReference>
<protein>
    <submittedName>
        <fullName evidence="5">Sugar or nucleoside kinase, ribokinase family</fullName>
    </submittedName>
</protein>
<proteinExistence type="predicted"/>
<dbReference type="SUPFAM" id="SSF53613">
    <property type="entry name" value="Ribokinase-like"/>
    <property type="match status" value="1"/>
</dbReference>
<evidence type="ECO:0000256" key="3">
    <source>
        <dbReference type="SAM" id="MobiDB-lite"/>
    </source>
</evidence>
<name>A0A1H2XR03_9RHOB</name>
<feature type="region of interest" description="Disordered" evidence="3">
    <location>
        <begin position="1"/>
        <end position="23"/>
    </location>
</feature>
<dbReference type="STRING" id="564137.SAMN04488238_104287"/>
<keyword evidence="6" id="KW-1185">Reference proteome</keyword>
<dbReference type="Proteomes" id="UP000198539">
    <property type="component" value="Unassembled WGS sequence"/>
</dbReference>
<dbReference type="Pfam" id="PF00294">
    <property type="entry name" value="PfkB"/>
    <property type="match status" value="1"/>
</dbReference>
<dbReference type="InterPro" id="IPR011611">
    <property type="entry name" value="PfkB_dom"/>
</dbReference>
<keyword evidence="1" id="KW-0808">Transferase</keyword>
<dbReference type="InterPro" id="IPR029056">
    <property type="entry name" value="Ribokinase-like"/>
</dbReference>
<dbReference type="PANTHER" id="PTHR10584:SF166">
    <property type="entry name" value="RIBOKINASE"/>
    <property type="match status" value="1"/>
</dbReference>
<evidence type="ECO:0000256" key="2">
    <source>
        <dbReference type="ARBA" id="ARBA00022777"/>
    </source>
</evidence>
<feature type="domain" description="Carbohydrate kinase PfkB" evidence="4">
    <location>
        <begin position="57"/>
        <end position="313"/>
    </location>
</feature>
<evidence type="ECO:0000259" key="4">
    <source>
        <dbReference type="Pfam" id="PF00294"/>
    </source>
</evidence>
<dbReference type="Gene3D" id="3.40.1190.20">
    <property type="match status" value="1"/>
</dbReference>